<reference evidence="2" key="1">
    <citation type="journal article" date="2020" name="Fungal Divers.">
        <title>Resolving the Mortierellaceae phylogeny through synthesis of multi-gene phylogenetics and phylogenomics.</title>
        <authorList>
            <person name="Vandepol N."/>
            <person name="Liber J."/>
            <person name="Desiro A."/>
            <person name="Na H."/>
            <person name="Kennedy M."/>
            <person name="Barry K."/>
            <person name="Grigoriev I.V."/>
            <person name="Miller A.N."/>
            <person name="O'Donnell K."/>
            <person name="Stajich J.E."/>
            <person name="Bonito G."/>
        </authorList>
    </citation>
    <scope>NUCLEOTIDE SEQUENCE</scope>
    <source>
        <strain evidence="2">MES-2147</strain>
    </source>
</reference>
<name>A0A9P6MAX1_9FUNG</name>
<dbReference type="OrthoDB" id="565731at2759"/>
<dbReference type="AlphaFoldDB" id="A0A9P6MAX1"/>
<dbReference type="EMBL" id="JAAAHW010003256">
    <property type="protein sequence ID" value="KAF9986052.1"/>
    <property type="molecule type" value="Genomic_DNA"/>
</dbReference>
<feature type="compositionally biased region" description="Low complexity" evidence="1">
    <location>
        <begin position="65"/>
        <end position="82"/>
    </location>
</feature>
<feature type="non-terminal residue" evidence="2">
    <location>
        <position position="1"/>
    </location>
</feature>
<feature type="compositionally biased region" description="Low complexity" evidence="1">
    <location>
        <begin position="21"/>
        <end position="30"/>
    </location>
</feature>
<comment type="caution">
    <text evidence="2">The sequence shown here is derived from an EMBL/GenBank/DDBJ whole genome shotgun (WGS) entry which is preliminary data.</text>
</comment>
<proteinExistence type="predicted"/>
<evidence type="ECO:0000313" key="3">
    <source>
        <dbReference type="Proteomes" id="UP000749646"/>
    </source>
</evidence>
<sequence>MTTFTSLVSKFAHEQQRGESSRSNNNPKTKTNSDDDDDDKKRKIESEEEESKDLETQVRKSQRLSTSSVSVSATTSTSTSTSKVRLLNSRVVSADSIKSRPHHKRVVTERSRGSQSRLEYAPPEVYAHLNIVPDIIDYDLDVLFVGINPG</sequence>
<evidence type="ECO:0000313" key="2">
    <source>
        <dbReference type="EMBL" id="KAF9986052.1"/>
    </source>
</evidence>
<keyword evidence="3" id="KW-1185">Reference proteome</keyword>
<dbReference type="Proteomes" id="UP000749646">
    <property type="component" value="Unassembled WGS sequence"/>
</dbReference>
<organism evidence="2 3">
    <name type="scientific">Modicella reniformis</name>
    <dbReference type="NCBI Taxonomy" id="1440133"/>
    <lineage>
        <taxon>Eukaryota</taxon>
        <taxon>Fungi</taxon>
        <taxon>Fungi incertae sedis</taxon>
        <taxon>Mucoromycota</taxon>
        <taxon>Mortierellomycotina</taxon>
        <taxon>Mortierellomycetes</taxon>
        <taxon>Mortierellales</taxon>
        <taxon>Mortierellaceae</taxon>
        <taxon>Modicella</taxon>
    </lineage>
</organism>
<gene>
    <name evidence="2" type="ORF">BGZ65_008938</name>
</gene>
<protein>
    <submittedName>
        <fullName evidence="2">Uncharacterized protein</fullName>
    </submittedName>
</protein>
<feature type="region of interest" description="Disordered" evidence="1">
    <location>
        <begin position="1"/>
        <end position="115"/>
    </location>
</feature>
<evidence type="ECO:0000256" key="1">
    <source>
        <dbReference type="SAM" id="MobiDB-lite"/>
    </source>
</evidence>
<accession>A0A9P6MAX1</accession>
<feature type="compositionally biased region" description="Basic and acidic residues" evidence="1">
    <location>
        <begin position="11"/>
        <end position="20"/>
    </location>
</feature>